<name>A0A1U9KQQ2_9PROT</name>
<evidence type="ECO:0000313" key="2">
    <source>
        <dbReference type="Proteomes" id="UP000188604"/>
    </source>
</evidence>
<dbReference type="Pfam" id="PF04383">
    <property type="entry name" value="KilA-N"/>
    <property type="match status" value="1"/>
</dbReference>
<dbReference type="InterPro" id="IPR017880">
    <property type="entry name" value="KilA_N"/>
</dbReference>
<sequence>MTLTIKRASSPATQNGPSVVGNELTILSTSIRQDAEGRYSLNDCHRASGGDPNKAPSEWVKNAQTKALVAELSQSGNFPSEQFQPLKVINGGKTPGTFGHRLLVYAYGEWISASFHLAVLDAFDAMVTGKIMLPKSRSRRPSPLSAFKTGHGIALLMGMDTTQAGLYGARYCEKKCGENPLEIMGITYQPAVEQVTYLLATEVGERLSLGSGRSAAMAANKLIFHHGYQEKDDRGHWQPTKKGAPFAKLDETNRQHSAGTAQAWHWHPSLVDALRADMATEGSVVPFAKTPEAVS</sequence>
<protein>
    <submittedName>
        <fullName evidence="1">Uncharacterized protein</fullName>
    </submittedName>
</protein>
<gene>
    <name evidence="1" type="ORF">A0U93_09790</name>
</gene>
<proteinExistence type="predicted"/>
<keyword evidence="2" id="KW-1185">Reference proteome</keyword>
<dbReference type="Proteomes" id="UP000188604">
    <property type="component" value="Chromosome"/>
</dbReference>
<accession>A0A1U9KQQ2</accession>
<dbReference type="EMBL" id="CP014691">
    <property type="protein sequence ID" value="AQS88184.1"/>
    <property type="molecule type" value="Genomic_DNA"/>
</dbReference>
<dbReference type="PROSITE" id="PS51301">
    <property type="entry name" value="KILA_N"/>
    <property type="match status" value="1"/>
</dbReference>
<reference evidence="1 2" key="1">
    <citation type="submission" date="2016-03" db="EMBL/GenBank/DDBJ databases">
        <title>Acetic acid bacteria sequencing.</title>
        <authorList>
            <person name="Brandt J."/>
            <person name="Jakob F."/>
            <person name="Vogel R.F."/>
        </authorList>
    </citation>
    <scope>NUCLEOTIDE SEQUENCE [LARGE SCALE GENOMIC DNA]</scope>
    <source>
        <strain evidence="1 2">NBRC 101099</strain>
    </source>
</reference>
<evidence type="ECO:0000313" key="1">
    <source>
        <dbReference type="EMBL" id="AQS88184.1"/>
    </source>
</evidence>
<dbReference type="KEGG" id="nch:A0U93_09790"/>
<organism evidence="1 2">
    <name type="scientific">Neoasaia chiangmaiensis</name>
    <dbReference type="NCBI Taxonomy" id="320497"/>
    <lineage>
        <taxon>Bacteria</taxon>
        <taxon>Pseudomonadati</taxon>
        <taxon>Pseudomonadota</taxon>
        <taxon>Alphaproteobacteria</taxon>
        <taxon>Acetobacterales</taxon>
        <taxon>Acetobacteraceae</taxon>
        <taxon>Neoasaia</taxon>
    </lineage>
</organism>
<dbReference type="AlphaFoldDB" id="A0A1U9KQQ2"/>
<dbReference type="STRING" id="320497.A0U93_09790"/>
<dbReference type="SMART" id="SM01252">
    <property type="entry name" value="KilA-N"/>
    <property type="match status" value="1"/>
</dbReference>
<dbReference type="RefSeq" id="WP_077807199.1">
    <property type="nucleotide sequence ID" value="NZ_BJXS01000003.1"/>
</dbReference>
<dbReference type="InterPro" id="IPR018004">
    <property type="entry name" value="KilA/APSES_HTH"/>
</dbReference>
<dbReference type="OrthoDB" id="7225519at2"/>